<feature type="region of interest" description="Disordered" evidence="1">
    <location>
        <begin position="532"/>
        <end position="559"/>
    </location>
</feature>
<proteinExistence type="predicted"/>
<feature type="compositionally biased region" description="Polar residues" evidence="1">
    <location>
        <begin position="532"/>
        <end position="550"/>
    </location>
</feature>
<dbReference type="GeneID" id="70234274"/>
<reference evidence="2" key="1">
    <citation type="journal article" date="2021" name="Open Biol.">
        <title>Shared evolutionary footprints suggest mitochondrial oxidative damage underlies multiple complex I losses in fungi.</title>
        <authorList>
            <person name="Schikora-Tamarit M.A."/>
            <person name="Marcet-Houben M."/>
            <person name="Nosek J."/>
            <person name="Gabaldon T."/>
        </authorList>
    </citation>
    <scope>NUCLEOTIDE SEQUENCE</scope>
    <source>
        <strain evidence="2">CBS6075</strain>
    </source>
</reference>
<feature type="region of interest" description="Disordered" evidence="1">
    <location>
        <begin position="131"/>
        <end position="162"/>
    </location>
</feature>
<organism evidence="2 3">
    <name type="scientific">Ogataea philodendri</name>
    <dbReference type="NCBI Taxonomy" id="1378263"/>
    <lineage>
        <taxon>Eukaryota</taxon>
        <taxon>Fungi</taxon>
        <taxon>Dikarya</taxon>
        <taxon>Ascomycota</taxon>
        <taxon>Saccharomycotina</taxon>
        <taxon>Pichiomycetes</taxon>
        <taxon>Pichiales</taxon>
        <taxon>Pichiaceae</taxon>
        <taxon>Ogataea</taxon>
    </lineage>
</organism>
<keyword evidence="3" id="KW-1185">Reference proteome</keyword>
<feature type="compositionally biased region" description="Acidic residues" evidence="1">
    <location>
        <begin position="389"/>
        <end position="402"/>
    </location>
</feature>
<dbReference type="Proteomes" id="UP000769157">
    <property type="component" value="Unassembled WGS sequence"/>
</dbReference>
<comment type="caution">
    <text evidence="2">The sequence shown here is derived from an EMBL/GenBank/DDBJ whole genome shotgun (WGS) entry which is preliminary data.</text>
</comment>
<protein>
    <recommendedName>
        <fullName evidence="4">Chromatin structure-remodeling complex protein RSC58</fullName>
    </recommendedName>
</protein>
<feature type="compositionally biased region" description="Basic and acidic residues" evidence="1">
    <location>
        <begin position="366"/>
        <end position="388"/>
    </location>
</feature>
<evidence type="ECO:0000313" key="2">
    <source>
        <dbReference type="EMBL" id="KAH3668553.1"/>
    </source>
</evidence>
<dbReference type="RefSeq" id="XP_046062967.1">
    <property type="nucleotide sequence ID" value="XM_046203163.1"/>
</dbReference>
<evidence type="ECO:0000256" key="1">
    <source>
        <dbReference type="SAM" id="MobiDB-lite"/>
    </source>
</evidence>
<dbReference type="EMBL" id="JAEUBE010000158">
    <property type="protein sequence ID" value="KAH3668553.1"/>
    <property type="molecule type" value="Genomic_DNA"/>
</dbReference>
<evidence type="ECO:0000313" key="3">
    <source>
        <dbReference type="Proteomes" id="UP000769157"/>
    </source>
</evidence>
<evidence type="ECO:0008006" key="4">
    <source>
        <dbReference type="Google" id="ProtNLM"/>
    </source>
</evidence>
<reference evidence="2" key="2">
    <citation type="submission" date="2021-01" db="EMBL/GenBank/DDBJ databases">
        <authorList>
            <person name="Schikora-Tamarit M.A."/>
        </authorList>
    </citation>
    <scope>NUCLEOTIDE SEQUENCE</scope>
    <source>
        <strain evidence="2">CBS6075</strain>
    </source>
</reference>
<dbReference type="AlphaFoldDB" id="A0A9P8T6X3"/>
<name>A0A9P8T6X3_9ASCO</name>
<accession>A0A9P8T6X3</accession>
<gene>
    <name evidence="2" type="ORF">OGAPHI_002307</name>
</gene>
<dbReference type="OrthoDB" id="5354116at2759"/>
<sequence>MKKEDRVSFNKFFGDFVEVLTRLDDYQVLSVEIPKSDKFFENDPKQITTHFLEYLDKSGKKIKSDISVSSKFKGHDYESIYQIYHDLKIASIIRYSENEDFEEECHNIDRFFQVATEILLKESLRLENSTDHHDKDLRKSTRGESRSRSVKQEFQDSDDPRSELRRSIVRDFELITTSYLNKSGSALILSVSNGVPIFSSLSTTISELEDKQPHFESDAPAENLTVVPTLKSLTAEDLIQLSPGQGPTQQLSPPTEILVQNFHPNWYSIPVPQWLKHGDNENDYSFAPMFDEAQSIISNEWKGIMWLQQYGLKRISEIKRSLEAEEMDQDVPDDIQSEAQKLENGNGTSEDPEFVLQPQADPQVGLERDSSEVLIPEKDRRKSHGHEEGEVEEEEQEQEMEEEHGHEGQDDDDVDIDIDIDSAPINLENLLQWKFGEIIEDSEESAVEAQIAQQTITELLLELNQLRRQRFLDGKHSNSRVFKPNKVEVVKFHQLKRMLSGLIKHKNVLPNQLGMKPSTKIPILQQNYNGSLPSSMMSDAHNSQAVQISAYNRPGRRRR</sequence>
<feature type="region of interest" description="Disordered" evidence="1">
    <location>
        <begin position="359"/>
        <end position="413"/>
    </location>
</feature>